<dbReference type="Proteomes" id="UP001449657">
    <property type="component" value="Chromosome"/>
</dbReference>
<dbReference type="SUPFAM" id="SSF88659">
    <property type="entry name" value="Sigma3 and sigma4 domains of RNA polymerase sigma factors"/>
    <property type="match status" value="1"/>
</dbReference>
<dbReference type="Gene3D" id="1.10.1740.10">
    <property type="match status" value="1"/>
</dbReference>
<evidence type="ECO:0000259" key="6">
    <source>
        <dbReference type="Pfam" id="PF08281"/>
    </source>
</evidence>
<evidence type="ECO:0000313" key="7">
    <source>
        <dbReference type="EMBL" id="WZN48853.1"/>
    </source>
</evidence>
<dbReference type="NCBIfam" id="TIGR02985">
    <property type="entry name" value="Sig70_bacteroi1"/>
    <property type="match status" value="1"/>
</dbReference>
<feature type="domain" description="RNA polymerase sigma factor 70 region 4 type 2" evidence="6">
    <location>
        <begin position="112"/>
        <end position="161"/>
    </location>
</feature>
<feature type="domain" description="RNA polymerase sigma-70 region 2" evidence="5">
    <location>
        <begin position="15"/>
        <end position="82"/>
    </location>
</feature>
<keyword evidence="3" id="KW-0731">Sigma factor</keyword>
<dbReference type="InterPro" id="IPR039425">
    <property type="entry name" value="RNA_pol_sigma-70-like"/>
</dbReference>
<sequence length="181" mass="20941">MSQPISRDQISFEDLFRQHYSALCRIAFYVVEDEEAAKDIVQDFFLYCWNKKDELVINVGFPGYAARSVKNASLNYIKRAGRISFEMTDELVETVADPTDESSENEEIRNAALWAAISRLPQQRRTVFLLSNRDGLKYADIAAQLDISINTVKTHIKLAYQYLRKECGWLVRVISILFFLK</sequence>
<dbReference type="InterPro" id="IPR014327">
    <property type="entry name" value="RNA_pol_sigma70_bacteroid"/>
</dbReference>
<dbReference type="InterPro" id="IPR007627">
    <property type="entry name" value="RNA_pol_sigma70_r2"/>
</dbReference>
<evidence type="ECO:0000256" key="1">
    <source>
        <dbReference type="ARBA" id="ARBA00010641"/>
    </source>
</evidence>
<evidence type="ECO:0000256" key="2">
    <source>
        <dbReference type="ARBA" id="ARBA00023015"/>
    </source>
</evidence>
<dbReference type="InterPro" id="IPR013249">
    <property type="entry name" value="RNA_pol_sigma70_r4_t2"/>
</dbReference>
<evidence type="ECO:0000313" key="8">
    <source>
        <dbReference type="Proteomes" id="UP001449657"/>
    </source>
</evidence>
<evidence type="ECO:0000256" key="4">
    <source>
        <dbReference type="ARBA" id="ARBA00023163"/>
    </source>
</evidence>
<dbReference type="PANTHER" id="PTHR43133">
    <property type="entry name" value="RNA POLYMERASE ECF-TYPE SIGMA FACTO"/>
    <property type="match status" value="1"/>
</dbReference>
<dbReference type="InterPro" id="IPR014284">
    <property type="entry name" value="RNA_pol_sigma-70_dom"/>
</dbReference>
<gene>
    <name evidence="7" type="ORF">WJU22_11785</name>
</gene>
<dbReference type="SUPFAM" id="SSF88946">
    <property type="entry name" value="Sigma2 domain of RNA polymerase sigma factors"/>
    <property type="match status" value="1"/>
</dbReference>
<dbReference type="InterPro" id="IPR036388">
    <property type="entry name" value="WH-like_DNA-bd_sf"/>
</dbReference>
<dbReference type="NCBIfam" id="TIGR02937">
    <property type="entry name" value="sigma70-ECF"/>
    <property type="match status" value="1"/>
</dbReference>
<accession>A0ABZ2Z9E1</accession>
<dbReference type="Pfam" id="PF04542">
    <property type="entry name" value="Sigma70_r2"/>
    <property type="match status" value="1"/>
</dbReference>
<dbReference type="InterPro" id="IPR013324">
    <property type="entry name" value="RNA_pol_sigma_r3/r4-like"/>
</dbReference>
<proteinExistence type="inferred from homology"/>
<name>A0ABZ2Z9E1_9BACT</name>
<dbReference type="InterPro" id="IPR013325">
    <property type="entry name" value="RNA_pol_sigma_r2"/>
</dbReference>
<dbReference type="Gene3D" id="1.10.10.10">
    <property type="entry name" value="Winged helix-like DNA-binding domain superfamily/Winged helix DNA-binding domain"/>
    <property type="match status" value="1"/>
</dbReference>
<evidence type="ECO:0000256" key="3">
    <source>
        <dbReference type="ARBA" id="ARBA00023082"/>
    </source>
</evidence>
<dbReference type="EMBL" id="CP150096">
    <property type="protein sequence ID" value="WZN48853.1"/>
    <property type="molecule type" value="Genomic_DNA"/>
</dbReference>
<keyword evidence="8" id="KW-1185">Reference proteome</keyword>
<dbReference type="RefSeq" id="WP_341843432.1">
    <property type="nucleotide sequence ID" value="NZ_CP149792.1"/>
</dbReference>
<organism evidence="7 8">
    <name type="scientific">Chitinophaga caseinilytica</name>
    <dbReference type="NCBI Taxonomy" id="2267521"/>
    <lineage>
        <taxon>Bacteria</taxon>
        <taxon>Pseudomonadati</taxon>
        <taxon>Bacteroidota</taxon>
        <taxon>Chitinophagia</taxon>
        <taxon>Chitinophagales</taxon>
        <taxon>Chitinophagaceae</taxon>
        <taxon>Chitinophaga</taxon>
    </lineage>
</organism>
<dbReference type="Pfam" id="PF08281">
    <property type="entry name" value="Sigma70_r4_2"/>
    <property type="match status" value="1"/>
</dbReference>
<dbReference type="PANTHER" id="PTHR43133:SF46">
    <property type="entry name" value="RNA POLYMERASE SIGMA-70 FACTOR ECF SUBFAMILY"/>
    <property type="match status" value="1"/>
</dbReference>
<reference evidence="7 8" key="1">
    <citation type="submission" date="2024-03" db="EMBL/GenBank/DDBJ databases">
        <title>Chitinophaga caseinilytica sp. nov., a casein hydrolysing bacterium isolated from forest soil.</title>
        <authorList>
            <person name="Lee D.S."/>
            <person name="Han D.M."/>
            <person name="Baek J.H."/>
            <person name="Choi D.G."/>
            <person name="Jeon J.H."/>
            <person name="Jeon C.O."/>
        </authorList>
    </citation>
    <scope>NUCLEOTIDE SEQUENCE [LARGE SCALE GENOMIC DNA]</scope>
    <source>
        <strain evidence="7 8">KACC 19118</strain>
    </source>
</reference>
<protein>
    <submittedName>
        <fullName evidence="7">RNA polymerase sigma-70 factor</fullName>
    </submittedName>
</protein>
<comment type="similarity">
    <text evidence="1">Belongs to the sigma-70 factor family. ECF subfamily.</text>
</comment>
<keyword evidence="2" id="KW-0805">Transcription regulation</keyword>
<evidence type="ECO:0000259" key="5">
    <source>
        <dbReference type="Pfam" id="PF04542"/>
    </source>
</evidence>
<keyword evidence="4" id="KW-0804">Transcription</keyword>
<dbReference type="CDD" id="cd06171">
    <property type="entry name" value="Sigma70_r4"/>
    <property type="match status" value="1"/>
</dbReference>